<dbReference type="GO" id="GO:0006352">
    <property type="term" value="P:DNA-templated transcription initiation"/>
    <property type="evidence" value="ECO:0007669"/>
    <property type="project" value="InterPro"/>
</dbReference>
<evidence type="ECO:0000256" key="3">
    <source>
        <dbReference type="ARBA" id="ARBA00023125"/>
    </source>
</evidence>
<gene>
    <name evidence="7" type="ORF">UV61_C0013G0010</name>
</gene>
<evidence type="ECO:0000256" key="1">
    <source>
        <dbReference type="ARBA" id="ARBA00023015"/>
    </source>
</evidence>
<dbReference type="PANTHER" id="PTHR30385">
    <property type="entry name" value="SIGMA FACTOR F FLAGELLAR"/>
    <property type="match status" value="1"/>
</dbReference>
<evidence type="ECO:0000256" key="4">
    <source>
        <dbReference type="ARBA" id="ARBA00023163"/>
    </source>
</evidence>
<name>A0A0G1CJT3_9BACT</name>
<dbReference type="EMBL" id="LCFD01000013">
    <property type="protein sequence ID" value="KKS86075.1"/>
    <property type="molecule type" value="Genomic_DNA"/>
</dbReference>
<feature type="domain" description="RNA polymerase sigma-70 region 4" evidence="6">
    <location>
        <begin position="194"/>
        <end position="237"/>
    </location>
</feature>
<dbReference type="Pfam" id="PF04542">
    <property type="entry name" value="Sigma70_r2"/>
    <property type="match status" value="1"/>
</dbReference>
<dbReference type="InterPro" id="IPR014284">
    <property type="entry name" value="RNA_pol_sigma-70_dom"/>
</dbReference>
<dbReference type="AlphaFoldDB" id="A0A0G1CJT3"/>
<feature type="domain" description="RNA polymerase sigma-70 region 2" evidence="5">
    <location>
        <begin position="63"/>
        <end position="105"/>
    </location>
</feature>
<evidence type="ECO:0000313" key="8">
    <source>
        <dbReference type="Proteomes" id="UP000034050"/>
    </source>
</evidence>
<dbReference type="CDD" id="cd06171">
    <property type="entry name" value="Sigma70_r4"/>
    <property type="match status" value="1"/>
</dbReference>
<dbReference type="NCBIfam" id="TIGR02937">
    <property type="entry name" value="sigma70-ECF"/>
    <property type="match status" value="1"/>
</dbReference>
<dbReference type="Gene3D" id="1.20.140.160">
    <property type="match status" value="1"/>
</dbReference>
<dbReference type="Pfam" id="PF04545">
    <property type="entry name" value="Sigma70_r4"/>
    <property type="match status" value="1"/>
</dbReference>
<organism evidence="7 8">
    <name type="scientific">Candidatus Gottesmanbacteria bacterium GW2011_GWB1_43_11</name>
    <dbReference type="NCBI Taxonomy" id="1618446"/>
    <lineage>
        <taxon>Bacteria</taxon>
        <taxon>Candidatus Gottesmaniibacteriota</taxon>
    </lineage>
</organism>
<evidence type="ECO:0000259" key="5">
    <source>
        <dbReference type="Pfam" id="PF04542"/>
    </source>
</evidence>
<dbReference type="PANTHER" id="PTHR30385:SF7">
    <property type="entry name" value="RNA POLYMERASE SIGMA FACTOR FLIA"/>
    <property type="match status" value="1"/>
</dbReference>
<evidence type="ECO:0000259" key="6">
    <source>
        <dbReference type="Pfam" id="PF04545"/>
    </source>
</evidence>
<dbReference type="PRINTS" id="PR00046">
    <property type="entry name" value="SIGMA70FCT"/>
</dbReference>
<dbReference type="InterPro" id="IPR013324">
    <property type="entry name" value="RNA_pol_sigma_r3/r4-like"/>
</dbReference>
<dbReference type="InterPro" id="IPR007627">
    <property type="entry name" value="RNA_pol_sigma70_r2"/>
</dbReference>
<dbReference type="Proteomes" id="UP000034050">
    <property type="component" value="Unassembled WGS sequence"/>
</dbReference>
<evidence type="ECO:0000313" key="7">
    <source>
        <dbReference type="EMBL" id="KKS86075.1"/>
    </source>
</evidence>
<comment type="caution">
    <text evidence="7">The sequence shown here is derived from an EMBL/GenBank/DDBJ whole genome shotgun (WGS) entry which is preliminary data.</text>
</comment>
<dbReference type="InterPro" id="IPR013325">
    <property type="entry name" value="RNA_pol_sigma_r2"/>
</dbReference>
<dbReference type="InterPro" id="IPR000943">
    <property type="entry name" value="RNA_pol_sigma70"/>
</dbReference>
<dbReference type="InterPro" id="IPR007630">
    <property type="entry name" value="RNA_pol_sigma70_r4"/>
</dbReference>
<keyword evidence="2" id="KW-0731">Sigma factor</keyword>
<proteinExistence type="predicted"/>
<dbReference type="SUPFAM" id="SSF88946">
    <property type="entry name" value="Sigma2 domain of RNA polymerase sigma factors"/>
    <property type="match status" value="1"/>
</dbReference>
<dbReference type="Gene3D" id="1.10.1740.10">
    <property type="match status" value="1"/>
</dbReference>
<dbReference type="GO" id="GO:0016987">
    <property type="term" value="F:sigma factor activity"/>
    <property type="evidence" value="ECO:0007669"/>
    <property type="project" value="UniProtKB-KW"/>
</dbReference>
<keyword evidence="4" id="KW-0804">Transcription</keyword>
<protein>
    <submittedName>
        <fullName evidence="7">RNA polymerase sigma factor</fullName>
    </submittedName>
</protein>
<dbReference type="SUPFAM" id="SSF88659">
    <property type="entry name" value="Sigma3 and sigma4 domains of RNA polymerase sigma factors"/>
    <property type="match status" value="1"/>
</dbReference>
<evidence type="ECO:0000256" key="2">
    <source>
        <dbReference type="ARBA" id="ARBA00023082"/>
    </source>
</evidence>
<dbReference type="GO" id="GO:0003677">
    <property type="term" value="F:DNA binding"/>
    <property type="evidence" value="ECO:0007669"/>
    <property type="project" value="UniProtKB-KW"/>
</dbReference>
<dbReference type="STRING" id="1618446.UV61_C0013G0010"/>
<keyword evidence="3" id="KW-0238">DNA-binding</keyword>
<reference evidence="7 8" key="1">
    <citation type="journal article" date="2015" name="Nature">
        <title>rRNA introns, odd ribosomes, and small enigmatic genomes across a large radiation of phyla.</title>
        <authorList>
            <person name="Brown C.T."/>
            <person name="Hug L.A."/>
            <person name="Thomas B.C."/>
            <person name="Sharon I."/>
            <person name="Castelle C.J."/>
            <person name="Singh A."/>
            <person name="Wilkins M.J."/>
            <person name="Williams K.H."/>
            <person name="Banfield J.F."/>
        </authorList>
    </citation>
    <scope>NUCLEOTIDE SEQUENCE [LARGE SCALE GENOMIC DNA]</scope>
</reference>
<accession>A0A0G1CJT3</accession>
<keyword evidence="1" id="KW-0805">Transcription regulation</keyword>
<sequence>MIEKQPDPKSPYSLFYDSWRQLQTQPDDVYRGELEKTLLHYANVCVCSCVKRFNLPILDEGMMGEGIMALVKAASGFDPDQGNSFGSYAFWRVRGALIDYLRAQDVLSRGQRKKLRALEEREFKNGNGDDLNLNERIMLVDLGSRSQISLDAFIRGEDGNTTFLDTLPDPASAAALDGIEDKEEVSMVGSFVTQLPARDRRIVEMHYFEGKTLKQIGVSLGLCESRVCQLHARIINKARDYVQRNGF</sequence>